<dbReference type="EMBL" id="BAAAHQ010000040">
    <property type="protein sequence ID" value="GAA0946987.1"/>
    <property type="molecule type" value="Genomic_DNA"/>
</dbReference>
<reference evidence="2" key="1">
    <citation type="journal article" date="2019" name="Int. J. Syst. Evol. Microbiol.">
        <title>The Global Catalogue of Microorganisms (GCM) 10K type strain sequencing project: providing services to taxonomists for standard genome sequencing and annotation.</title>
        <authorList>
            <consortium name="The Broad Institute Genomics Platform"/>
            <consortium name="The Broad Institute Genome Sequencing Center for Infectious Disease"/>
            <person name="Wu L."/>
            <person name="Ma J."/>
        </authorList>
    </citation>
    <scope>NUCLEOTIDE SEQUENCE [LARGE SCALE GENOMIC DNA]</scope>
    <source>
        <strain evidence="2">JCM 11136</strain>
    </source>
</reference>
<comment type="caution">
    <text evidence="1">The sequence shown here is derived from an EMBL/GenBank/DDBJ whole genome shotgun (WGS) entry which is preliminary data.</text>
</comment>
<organism evidence="1 2">
    <name type="scientific">Nonomuraea longicatena</name>
    <dbReference type="NCBI Taxonomy" id="83682"/>
    <lineage>
        <taxon>Bacteria</taxon>
        <taxon>Bacillati</taxon>
        <taxon>Actinomycetota</taxon>
        <taxon>Actinomycetes</taxon>
        <taxon>Streptosporangiales</taxon>
        <taxon>Streptosporangiaceae</taxon>
        <taxon>Nonomuraea</taxon>
    </lineage>
</organism>
<dbReference type="Proteomes" id="UP001501578">
    <property type="component" value="Unassembled WGS sequence"/>
</dbReference>
<accession>A0ABP4BBF5</accession>
<name>A0ABP4BBF5_9ACTN</name>
<keyword evidence="2" id="KW-1185">Reference proteome</keyword>
<sequence>MGKLVRDKIPDIIRQNGGNPVITILGATEYREALTAKLFEEAGELREAPIGEVAGEIADVYEVLRALAADHGYDWAAIERTAQAKRDERGGFLDRLYLA</sequence>
<proteinExistence type="predicted"/>
<dbReference type="InterPro" id="IPR038735">
    <property type="entry name" value="MSMEG_1276-like_NTP-PPase_dom"/>
</dbReference>
<dbReference type="SUPFAM" id="SSF101386">
    <property type="entry name" value="all-alpha NTP pyrophosphatases"/>
    <property type="match status" value="1"/>
</dbReference>
<gene>
    <name evidence="1" type="ORF">GCM10009560_63130</name>
</gene>
<dbReference type="CDD" id="cd11532">
    <property type="entry name" value="NTP-PPase_COG4997"/>
    <property type="match status" value="1"/>
</dbReference>
<protein>
    <submittedName>
        <fullName evidence="1">Nucleoside triphosphate pyrophosphohydrolase</fullName>
    </submittedName>
</protein>
<evidence type="ECO:0000313" key="2">
    <source>
        <dbReference type="Proteomes" id="UP001501578"/>
    </source>
</evidence>
<evidence type="ECO:0000313" key="1">
    <source>
        <dbReference type="EMBL" id="GAA0946987.1"/>
    </source>
</evidence>